<dbReference type="InterPro" id="IPR016040">
    <property type="entry name" value="NAD(P)-bd_dom"/>
</dbReference>
<name>A0A317CZB0_9ACTN</name>
<dbReference type="Gene3D" id="3.40.50.720">
    <property type="entry name" value="NAD(P)-binding Rossmann-like Domain"/>
    <property type="match status" value="1"/>
</dbReference>
<evidence type="ECO:0000313" key="3">
    <source>
        <dbReference type="Proteomes" id="UP000245410"/>
    </source>
</evidence>
<dbReference type="AlphaFoldDB" id="A0A317CZB0"/>
<proteinExistence type="predicted"/>
<sequence>MRIAVAGGTGWIGRLVVDAVQDAGHEPVVLARSQGVDLVRGTGLDDALTSESAVIDVSNAPTTRRKRSEAFFGTATRNLLAAEERAGVRHHVALSIVGSDRIDFGYYAGKRRHEQLVRSGPIPWTVLRSTQFHEFAAQLIHHRWPVAVVPEMISQPVAAHEVARCLVDLVVGGPVGLAPEIAGPERCRMPDMVRRLLRARGSHRPVVPLRLPGQTGREFIQGGLLPSGPGPRGEQTFDQWLASPATQRMARSRR</sequence>
<dbReference type="OrthoDB" id="9771302at2"/>
<evidence type="ECO:0000313" key="2">
    <source>
        <dbReference type="EMBL" id="PWR07260.1"/>
    </source>
</evidence>
<feature type="domain" description="NAD(P)-binding" evidence="1">
    <location>
        <begin position="7"/>
        <end position="169"/>
    </location>
</feature>
<reference evidence="2 3" key="1">
    <citation type="submission" date="2018-05" db="EMBL/GenBank/DDBJ databases">
        <title>Micromonospora atacamensis sp. nov., a novel actinobacteria isolated from high altitude Atacama Desert soil.</title>
        <authorList>
            <person name="Carro L."/>
            <person name="Golinska P."/>
            <person name="Klenk H.-P."/>
            <person name="Goodfellow M."/>
        </authorList>
    </citation>
    <scope>NUCLEOTIDE SEQUENCE [LARGE SCALE GENOMIC DNA]</scope>
    <source>
        <strain evidence="2 3">5R2A7</strain>
    </source>
</reference>
<dbReference type="RefSeq" id="WP_109818845.1">
    <property type="nucleotide sequence ID" value="NZ_QGKR01000226.1"/>
</dbReference>
<dbReference type="GO" id="GO:0044877">
    <property type="term" value="F:protein-containing complex binding"/>
    <property type="evidence" value="ECO:0007669"/>
    <property type="project" value="TreeGrafter"/>
</dbReference>
<organism evidence="2 3">
    <name type="scientific">Micromonospora acroterricola</name>
    <dbReference type="NCBI Taxonomy" id="2202421"/>
    <lineage>
        <taxon>Bacteria</taxon>
        <taxon>Bacillati</taxon>
        <taxon>Actinomycetota</taxon>
        <taxon>Actinomycetes</taxon>
        <taxon>Micromonosporales</taxon>
        <taxon>Micromonosporaceae</taxon>
        <taxon>Micromonospora</taxon>
    </lineage>
</organism>
<dbReference type="PANTHER" id="PTHR12126">
    <property type="entry name" value="NADH-UBIQUINONE OXIDOREDUCTASE 39 KDA SUBUNIT-RELATED"/>
    <property type="match status" value="1"/>
</dbReference>
<dbReference type="SUPFAM" id="SSF51735">
    <property type="entry name" value="NAD(P)-binding Rossmann-fold domains"/>
    <property type="match status" value="1"/>
</dbReference>
<protein>
    <submittedName>
        <fullName evidence="2">3-beta hydroxysteroid dehydrogenase</fullName>
    </submittedName>
</protein>
<dbReference type="Pfam" id="PF13460">
    <property type="entry name" value="NAD_binding_10"/>
    <property type="match status" value="1"/>
</dbReference>
<dbReference type="EMBL" id="QGKR01000226">
    <property type="protein sequence ID" value="PWR07260.1"/>
    <property type="molecule type" value="Genomic_DNA"/>
</dbReference>
<keyword evidence="3" id="KW-1185">Reference proteome</keyword>
<accession>A0A317CZB0</accession>
<dbReference type="PANTHER" id="PTHR12126:SF11">
    <property type="entry name" value="NADH DEHYDROGENASE [UBIQUINONE] 1 ALPHA SUBCOMPLEX SUBUNIT 9, MITOCHONDRIAL"/>
    <property type="match status" value="1"/>
</dbReference>
<dbReference type="InterPro" id="IPR036291">
    <property type="entry name" value="NAD(P)-bd_dom_sf"/>
</dbReference>
<evidence type="ECO:0000259" key="1">
    <source>
        <dbReference type="Pfam" id="PF13460"/>
    </source>
</evidence>
<dbReference type="InterPro" id="IPR051207">
    <property type="entry name" value="ComplexI_NDUFA9_subunit"/>
</dbReference>
<comment type="caution">
    <text evidence="2">The sequence shown here is derived from an EMBL/GenBank/DDBJ whole genome shotgun (WGS) entry which is preliminary data.</text>
</comment>
<gene>
    <name evidence="2" type="ORF">DKT68_19515</name>
</gene>
<dbReference type="Proteomes" id="UP000245410">
    <property type="component" value="Unassembled WGS sequence"/>
</dbReference>